<dbReference type="STRING" id="28189.CCYN74_60012"/>
<name>A0A0B7H4U2_9FLAO</name>
<evidence type="ECO:0000313" key="4">
    <source>
        <dbReference type="Proteomes" id="UP000038055"/>
    </source>
</evidence>
<evidence type="ECO:0000313" key="3">
    <source>
        <dbReference type="EMBL" id="CEN32633.1"/>
    </source>
</evidence>
<dbReference type="InterPro" id="IPR025665">
    <property type="entry name" value="Beta-barrel_OMP_2"/>
</dbReference>
<keyword evidence="4" id="KW-1185">Reference proteome</keyword>
<organism evidence="3 4">
    <name type="scientific">Capnocytophaga cynodegmi</name>
    <dbReference type="NCBI Taxonomy" id="28189"/>
    <lineage>
        <taxon>Bacteria</taxon>
        <taxon>Pseudomonadati</taxon>
        <taxon>Bacteroidota</taxon>
        <taxon>Flavobacteriia</taxon>
        <taxon>Flavobacteriales</taxon>
        <taxon>Flavobacteriaceae</taxon>
        <taxon>Capnocytophaga</taxon>
    </lineage>
</organism>
<sequence>MKKNLFLIFAIALFSNVQAQYIGVRAGYNNATLSGKTTNGSSISSKHGIYAGVTLEFPLSRFFSFQTEATYSRIGAKISSQGIGNANLTLDYLSAPALAKINIYEGLSLHTGPQFNFLINNNDFSFEKNETFTEVSRRAVDSFDMSLVVGVNYRTSFGWCFEARFSQGLTNILESKESSLISTGFSPDYNFKNTVLSLGVGYVF</sequence>
<dbReference type="Pfam" id="PF13568">
    <property type="entry name" value="OMP_b-brl_2"/>
    <property type="match status" value="1"/>
</dbReference>
<dbReference type="SUPFAM" id="SSF56925">
    <property type="entry name" value="OMPA-like"/>
    <property type="match status" value="1"/>
</dbReference>
<reference evidence="4" key="1">
    <citation type="submission" date="2015-01" db="EMBL/GenBank/DDBJ databases">
        <authorList>
            <person name="MANFREDI Pablo"/>
        </authorList>
    </citation>
    <scope>NUCLEOTIDE SEQUENCE [LARGE SCALE GENOMIC DNA]</scope>
    <source>
        <strain evidence="4">Ccyn2B</strain>
    </source>
</reference>
<dbReference type="RefSeq" id="WP_041989938.1">
    <property type="nucleotide sequence ID" value="NZ_CDOD01000003.1"/>
</dbReference>
<dbReference type="EMBL" id="CDOD01000003">
    <property type="protein sequence ID" value="CEN32633.1"/>
    <property type="molecule type" value="Genomic_DNA"/>
</dbReference>
<proteinExistence type="predicted"/>
<evidence type="ECO:0000256" key="1">
    <source>
        <dbReference type="SAM" id="SignalP"/>
    </source>
</evidence>
<feature type="signal peptide" evidence="1">
    <location>
        <begin position="1"/>
        <end position="19"/>
    </location>
</feature>
<gene>
    <name evidence="3" type="ORF">CCYN2B_110152</name>
</gene>
<dbReference type="eggNOG" id="COG3637">
    <property type="taxonomic scope" value="Bacteria"/>
</dbReference>
<dbReference type="InterPro" id="IPR011250">
    <property type="entry name" value="OMP/PagP_B-barrel"/>
</dbReference>
<accession>A0A0B7H4U2</accession>
<evidence type="ECO:0000259" key="2">
    <source>
        <dbReference type="Pfam" id="PF13568"/>
    </source>
</evidence>
<dbReference type="Proteomes" id="UP000038055">
    <property type="component" value="Unassembled WGS sequence"/>
</dbReference>
<dbReference type="AlphaFoldDB" id="A0A0B7H4U2"/>
<protein>
    <recommendedName>
        <fullName evidence="2">Outer membrane protein beta-barrel domain-containing protein</fullName>
    </recommendedName>
</protein>
<feature type="chain" id="PRO_5002132024" description="Outer membrane protein beta-barrel domain-containing protein" evidence="1">
    <location>
        <begin position="20"/>
        <end position="204"/>
    </location>
</feature>
<keyword evidence="1" id="KW-0732">Signal</keyword>
<feature type="domain" description="Outer membrane protein beta-barrel" evidence="2">
    <location>
        <begin position="22"/>
        <end position="173"/>
    </location>
</feature>